<name>A0A4R6S2T4_LABRH</name>
<organism evidence="1 2">
    <name type="scientific">Labedaea rhizosphaerae</name>
    <dbReference type="NCBI Taxonomy" id="598644"/>
    <lineage>
        <taxon>Bacteria</taxon>
        <taxon>Bacillati</taxon>
        <taxon>Actinomycetota</taxon>
        <taxon>Actinomycetes</taxon>
        <taxon>Pseudonocardiales</taxon>
        <taxon>Pseudonocardiaceae</taxon>
        <taxon>Labedaea</taxon>
    </lineage>
</organism>
<evidence type="ECO:0000313" key="1">
    <source>
        <dbReference type="EMBL" id="TDP93949.1"/>
    </source>
</evidence>
<dbReference type="EMBL" id="SNXZ01000006">
    <property type="protein sequence ID" value="TDP93949.1"/>
    <property type="molecule type" value="Genomic_DNA"/>
</dbReference>
<keyword evidence="2" id="KW-1185">Reference proteome</keyword>
<evidence type="ECO:0000313" key="2">
    <source>
        <dbReference type="Proteomes" id="UP000295444"/>
    </source>
</evidence>
<sequence>MYLAEFGRAVPGKIAVGFHFVDYLAHGWDVARALGRPDRLSEPDPALTEAGMAIAERIPNEPPSRGPGAAFAYRVDVADTASPHQRLIGLLGRSPEWTR</sequence>
<dbReference type="Proteomes" id="UP000295444">
    <property type="component" value="Unassembled WGS sequence"/>
</dbReference>
<dbReference type="AlphaFoldDB" id="A0A4R6S2T4"/>
<proteinExistence type="predicted"/>
<reference evidence="1 2" key="1">
    <citation type="submission" date="2019-03" db="EMBL/GenBank/DDBJ databases">
        <title>Genomic Encyclopedia of Type Strains, Phase IV (KMG-IV): sequencing the most valuable type-strain genomes for metagenomic binning, comparative biology and taxonomic classification.</title>
        <authorList>
            <person name="Goeker M."/>
        </authorList>
    </citation>
    <scope>NUCLEOTIDE SEQUENCE [LARGE SCALE GENOMIC DNA]</scope>
    <source>
        <strain evidence="1 2">DSM 45361</strain>
    </source>
</reference>
<protein>
    <submittedName>
        <fullName evidence="1">Uncharacterized protein (TIGR03086 family)</fullName>
    </submittedName>
</protein>
<accession>A0A4R6S2T4</accession>
<dbReference type="OrthoDB" id="5185819at2"/>
<comment type="caution">
    <text evidence="1">The sequence shown here is derived from an EMBL/GenBank/DDBJ whole genome shotgun (WGS) entry which is preliminary data.</text>
</comment>
<gene>
    <name evidence="1" type="ORF">EV186_106343</name>
</gene>